<evidence type="ECO:0000313" key="4">
    <source>
        <dbReference type="Proteomes" id="UP000051870"/>
    </source>
</evidence>
<dbReference type="Proteomes" id="UP000051870">
    <property type="component" value="Unassembled WGS sequence"/>
</dbReference>
<feature type="transmembrane region" description="Helical" evidence="1">
    <location>
        <begin position="230"/>
        <end position="251"/>
    </location>
</feature>
<evidence type="ECO:0000259" key="2">
    <source>
        <dbReference type="Pfam" id="PF02517"/>
    </source>
</evidence>
<keyword evidence="1" id="KW-1133">Transmembrane helix</keyword>
<dbReference type="AlphaFoldDB" id="A0A0P1IIZ1"/>
<feature type="domain" description="CAAX prenyl protease 2/Lysostaphin resistance protein A-like" evidence="2">
    <location>
        <begin position="145"/>
        <end position="240"/>
    </location>
</feature>
<keyword evidence="4" id="KW-1185">Reference proteome</keyword>
<evidence type="ECO:0000313" key="3">
    <source>
        <dbReference type="EMBL" id="CUK15316.1"/>
    </source>
</evidence>
<organism evidence="3 4">
    <name type="scientific">Shimia thalassica</name>
    <dbReference type="NCBI Taxonomy" id="1715693"/>
    <lineage>
        <taxon>Bacteria</taxon>
        <taxon>Pseudomonadati</taxon>
        <taxon>Pseudomonadota</taxon>
        <taxon>Alphaproteobacteria</taxon>
        <taxon>Rhodobacterales</taxon>
        <taxon>Roseobacteraceae</taxon>
    </lineage>
</organism>
<proteinExistence type="predicted"/>
<dbReference type="GO" id="GO:0004175">
    <property type="term" value="F:endopeptidase activity"/>
    <property type="evidence" value="ECO:0007669"/>
    <property type="project" value="UniProtKB-ARBA"/>
</dbReference>
<dbReference type="Pfam" id="PF02517">
    <property type="entry name" value="Rce1-like"/>
    <property type="match status" value="1"/>
</dbReference>
<feature type="transmembrane region" description="Helical" evidence="1">
    <location>
        <begin position="175"/>
        <end position="193"/>
    </location>
</feature>
<name>A0A0P1IIZ1_9RHOB</name>
<dbReference type="InterPro" id="IPR003675">
    <property type="entry name" value="Rce1/LyrA-like_dom"/>
</dbReference>
<accession>A0A0P1IIZ1</accession>
<feature type="transmembrane region" description="Helical" evidence="1">
    <location>
        <begin position="138"/>
        <end position="154"/>
    </location>
</feature>
<feature type="transmembrane region" description="Helical" evidence="1">
    <location>
        <begin position="271"/>
        <end position="291"/>
    </location>
</feature>
<dbReference type="EMBL" id="CYTW01000007">
    <property type="protein sequence ID" value="CUK15316.1"/>
    <property type="molecule type" value="Genomic_DNA"/>
</dbReference>
<dbReference type="GO" id="GO:0080120">
    <property type="term" value="P:CAAX-box protein maturation"/>
    <property type="evidence" value="ECO:0007669"/>
    <property type="project" value="UniProtKB-ARBA"/>
</dbReference>
<dbReference type="GO" id="GO:0006508">
    <property type="term" value="P:proteolysis"/>
    <property type="evidence" value="ECO:0007669"/>
    <property type="project" value="UniProtKB-KW"/>
</dbReference>
<sequence>MAGYRLHEVLVAPARPTAQLGRIIGGVVLIVFGFIALNVLFFQIMRLFPGWSDLAPHLSDGTVPMAIWVLLLNFAPLLLSLAIVLHVLHSRSVVALLGPRRLVLFDTRRVLRRAVPLYLVIFLIPLPDALAVEWNMSLSAWLVLLPISVPLLILQVTTEEVLFRGYLQSHLAARFSSPLVWMLVPSALFAFLHYDLETFGPNALALAGVTGLFALAAADLTARAGNLGPALALHFINNVVALLVTSMDGYWDGLALFTVPYDPSNVEAVQASLPIEVLVIFCGWLVARIAIRR</sequence>
<feature type="transmembrane region" description="Helical" evidence="1">
    <location>
        <begin position="110"/>
        <end position="126"/>
    </location>
</feature>
<dbReference type="STRING" id="1715693.PH7735_04032"/>
<gene>
    <name evidence="3" type="ORF">PH7735_04032</name>
</gene>
<keyword evidence="1" id="KW-0812">Transmembrane</keyword>
<keyword evidence="3" id="KW-0378">Hydrolase</keyword>
<keyword evidence="3" id="KW-0645">Protease</keyword>
<feature type="transmembrane region" description="Helical" evidence="1">
    <location>
        <begin position="199"/>
        <end position="218"/>
    </location>
</feature>
<reference evidence="4" key="1">
    <citation type="submission" date="2015-09" db="EMBL/GenBank/DDBJ databases">
        <authorList>
            <person name="Rodrigo-Torres Lidia"/>
            <person name="Arahal R.David."/>
        </authorList>
    </citation>
    <scope>NUCLEOTIDE SEQUENCE [LARGE SCALE GENOMIC DNA]</scope>
    <source>
        <strain evidence="4">CECT 7735</strain>
    </source>
</reference>
<evidence type="ECO:0000256" key="1">
    <source>
        <dbReference type="SAM" id="Phobius"/>
    </source>
</evidence>
<keyword evidence="1" id="KW-0472">Membrane</keyword>
<feature type="transmembrane region" description="Helical" evidence="1">
    <location>
        <begin position="65"/>
        <end position="89"/>
    </location>
</feature>
<protein>
    <submittedName>
        <fullName evidence="3">CAAX amino terminal protease self-immunity</fullName>
    </submittedName>
</protein>
<feature type="transmembrane region" description="Helical" evidence="1">
    <location>
        <begin position="23"/>
        <end position="45"/>
    </location>
</feature>